<organism evidence="2">
    <name type="scientific">uncultured Rubrobacteraceae bacterium</name>
    <dbReference type="NCBI Taxonomy" id="349277"/>
    <lineage>
        <taxon>Bacteria</taxon>
        <taxon>Bacillati</taxon>
        <taxon>Actinomycetota</taxon>
        <taxon>Rubrobacteria</taxon>
        <taxon>Rubrobacterales</taxon>
        <taxon>Rubrobacteraceae</taxon>
        <taxon>environmental samples</taxon>
    </lineage>
</organism>
<feature type="region of interest" description="Disordered" evidence="1">
    <location>
        <begin position="1"/>
        <end position="71"/>
    </location>
</feature>
<evidence type="ECO:0000256" key="1">
    <source>
        <dbReference type="SAM" id="MobiDB-lite"/>
    </source>
</evidence>
<feature type="non-terminal residue" evidence="2">
    <location>
        <position position="93"/>
    </location>
</feature>
<dbReference type="EMBL" id="CADCVA010000276">
    <property type="protein sequence ID" value="CAA9429150.1"/>
    <property type="molecule type" value="Genomic_DNA"/>
</dbReference>
<protein>
    <submittedName>
        <fullName evidence="2">Substrate-specific component BioY of biotin ECF transporter</fullName>
    </submittedName>
</protein>
<reference evidence="2" key="1">
    <citation type="submission" date="2020-02" db="EMBL/GenBank/DDBJ databases">
        <authorList>
            <person name="Meier V. D."/>
        </authorList>
    </citation>
    <scope>NUCLEOTIDE SEQUENCE</scope>
    <source>
        <strain evidence="2">AVDCRST_MAG82</strain>
    </source>
</reference>
<gene>
    <name evidence="2" type="ORF">AVDCRST_MAG82-1977</name>
</gene>
<feature type="compositionally biased region" description="Gly residues" evidence="1">
    <location>
        <begin position="17"/>
        <end position="27"/>
    </location>
</feature>
<feature type="compositionally biased region" description="Basic and acidic residues" evidence="1">
    <location>
        <begin position="57"/>
        <end position="71"/>
    </location>
</feature>
<proteinExistence type="predicted"/>
<name>A0A6J4PY20_9ACTN</name>
<dbReference type="AlphaFoldDB" id="A0A6J4PY20"/>
<accession>A0A6J4PY20</accession>
<feature type="compositionally biased region" description="Gly residues" evidence="1">
    <location>
        <begin position="1"/>
        <end position="10"/>
    </location>
</feature>
<evidence type="ECO:0000313" key="2">
    <source>
        <dbReference type="EMBL" id="CAA9429150.1"/>
    </source>
</evidence>
<feature type="non-terminal residue" evidence="2">
    <location>
        <position position="1"/>
    </location>
</feature>
<sequence length="93" mass="9711">PDRSGPGGLAGRTRLGPGTGVDGGGDDAGSARDLRFRSGLARRLLGRPVDRAGPGDADLHPWRPGQDRDSHVRAARWMGTGAPGRRPNPIRGI</sequence>